<name>A0A2R3QHG8_9BURK</name>
<feature type="transmembrane region" description="Helical" evidence="2">
    <location>
        <begin position="27"/>
        <end position="52"/>
    </location>
</feature>
<feature type="region of interest" description="Disordered" evidence="1">
    <location>
        <begin position="126"/>
        <end position="199"/>
    </location>
</feature>
<dbReference type="OrthoDB" id="5749006at2"/>
<dbReference type="PANTHER" id="PTHR30441:SF9">
    <property type="entry name" value="ASMA FAMILY PROTEIN YHJG"/>
    <property type="match status" value="1"/>
</dbReference>
<feature type="compositionally biased region" description="Pro residues" evidence="1">
    <location>
        <begin position="1"/>
        <end position="12"/>
    </location>
</feature>
<feature type="domain" description="AsmA" evidence="3">
    <location>
        <begin position="38"/>
        <end position="119"/>
    </location>
</feature>
<reference evidence="4 5" key="1">
    <citation type="submission" date="2018-03" db="EMBL/GenBank/DDBJ databases">
        <title>Genome sequencing of Melaminivora sp.</title>
        <authorList>
            <person name="Kim S.-J."/>
            <person name="Heo J."/>
            <person name="Ahn J.-H."/>
            <person name="Kwon S.-W."/>
        </authorList>
    </citation>
    <scope>NUCLEOTIDE SEQUENCE [LARGE SCALE GENOMIC DNA]</scope>
    <source>
        <strain evidence="4 5">SC2-9</strain>
    </source>
</reference>
<keyword evidence="2" id="KW-1133">Transmembrane helix</keyword>
<dbReference type="EMBL" id="CP027667">
    <property type="protein sequence ID" value="AVO51194.1"/>
    <property type="molecule type" value="Genomic_DNA"/>
</dbReference>
<accession>A0A2R3QHG8</accession>
<dbReference type="InterPro" id="IPR007844">
    <property type="entry name" value="AsmA"/>
</dbReference>
<evidence type="ECO:0000313" key="5">
    <source>
        <dbReference type="Proteomes" id="UP000237925"/>
    </source>
</evidence>
<feature type="compositionally biased region" description="Basic and acidic residues" evidence="1">
    <location>
        <begin position="463"/>
        <end position="473"/>
    </location>
</feature>
<dbReference type="GO" id="GO:0090313">
    <property type="term" value="P:regulation of protein targeting to membrane"/>
    <property type="evidence" value="ECO:0007669"/>
    <property type="project" value="TreeGrafter"/>
</dbReference>
<dbReference type="GO" id="GO:0005886">
    <property type="term" value="C:plasma membrane"/>
    <property type="evidence" value="ECO:0007669"/>
    <property type="project" value="TreeGrafter"/>
</dbReference>
<evidence type="ECO:0000256" key="1">
    <source>
        <dbReference type="SAM" id="MobiDB-lite"/>
    </source>
</evidence>
<dbReference type="InterPro" id="IPR052894">
    <property type="entry name" value="AsmA-related"/>
</dbReference>
<protein>
    <submittedName>
        <fullName evidence="4">AsmA family protein</fullName>
    </submittedName>
</protein>
<sequence length="777" mass="82354">MTPSSSPAPHPSRQPSEPRQPARGHRLLRWALVALGALAAVLLLAIVLVATFDWNRLKPRINEKVSAATGRVFAIEGDLSARWHWPQPLESGWRRWVPGVTVQAQQLRMSNPQGFAVVEAPAQAAGGLPALPPRPAPRGDTQAPAPDAPAPAASAPAASAPAAAASQADARAARAAALEAGNDPQAAPPPRPPQDMGTIGSASATLRLLPLLSRTLMLDTLVLTAPDIAFARRQDGSNNWTFTTARQGQERPGGDNPWDLRVGQLVIRGGWLGYVDGIKNLALRARVDTLEHGAPETEGGRYGVRVALQGQYGKAAVQGEGLAGPVLALREREVRFPLKLAARSGSVHTQVEGVLNNPAALSGMDLQVLLGGKSMADLFPLTGLVLPNTPPFEVQGRLLGSLAPDKAVWEYRDFNGTVGDSDLHGTVSYASGKPRPKLQGHVTSKQLRLADLGPVLGAPSGKRPQEKGTEKRPGKVLPDVHFATGRWDAMDLDLAFSGEHVIRPEALPLERLSVRAVLDDRQLHLVPLRFGFAKGRIDSDVLIDGRSKPIKTTLKGSVEGLQLSALFPKVELMKKSFGRLDGSLQLAGQGDSIAAMLATSHGGTRLFIRDGTFSKEMLDLAALNLGSVIVTKLFGGDKEVRLRCAVADFRVRDGMADANRVSLNTEEAIVDVTGLIDLGEEEMSLTIKPKSLEWKFFSLRTPLHVRGTFAHPQVGVDAGPLLLRAGAAIAAAAVAPAALALVPITVPGAEDDASCAKLLAPVQGKTAPQDPRAARSR</sequence>
<gene>
    <name evidence="4" type="ORF">C6568_16395</name>
</gene>
<dbReference type="Proteomes" id="UP000237925">
    <property type="component" value="Chromosome"/>
</dbReference>
<dbReference type="PANTHER" id="PTHR30441">
    <property type="entry name" value="DUF748 DOMAIN-CONTAINING PROTEIN"/>
    <property type="match status" value="1"/>
</dbReference>
<feature type="region of interest" description="Disordered" evidence="1">
    <location>
        <begin position="453"/>
        <end position="475"/>
    </location>
</feature>
<feature type="domain" description="AsmA" evidence="3">
    <location>
        <begin position="201"/>
        <end position="659"/>
    </location>
</feature>
<feature type="region of interest" description="Disordered" evidence="1">
    <location>
        <begin position="1"/>
        <end position="21"/>
    </location>
</feature>
<evidence type="ECO:0000256" key="2">
    <source>
        <dbReference type="SAM" id="Phobius"/>
    </source>
</evidence>
<organism evidence="4 5">
    <name type="scientific">Melaminivora suipulveris</name>
    <dbReference type="NCBI Taxonomy" id="2109913"/>
    <lineage>
        <taxon>Bacteria</taxon>
        <taxon>Pseudomonadati</taxon>
        <taxon>Pseudomonadota</taxon>
        <taxon>Betaproteobacteria</taxon>
        <taxon>Burkholderiales</taxon>
        <taxon>Comamonadaceae</taxon>
        <taxon>Melaminivora</taxon>
    </lineage>
</organism>
<dbReference type="Pfam" id="PF05170">
    <property type="entry name" value="AsmA"/>
    <property type="match status" value="2"/>
</dbReference>
<proteinExistence type="predicted"/>
<keyword evidence="2" id="KW-0472">Membrane</keyword>
<dbReference type="AlphaFoldDB" id="A0A2R3QHG8"/>
<keyword evidence="2" id="KW-0812">Transmembrane</keyword>
<feature type="compositionally biased region" description="Low complexity" evidence="1">
    <location>
        <begin position="138"/>
        <end position="177"/>
    </location>
</feature>
<evidence type="ECO:0000259" key="3">
    <source>
        <dbReference type="Pfam" id="PF05170"/>
    </source>
</evidence>
<dbReference type="RefSeq" id="WP_106685581.1">
    <property type="nucleotide sequence ID" value="NZ_CP027667.1"/>
</dbReference>
<evidence type="ECO:0000313" key="4">
    <source>
        <dbReference type="EMBL" id="AVO51194.1"/>
    </source>
</evidence>
<keyword evidence="5" id="KW-1185">Reference proteome</keyword>
<dbReference type="KEGG" id="mela:C6568_16395"/>